<feature type="compositionally biased region" description="Basic and acidic residues" evidence="1">
    <location>
        <begin position="307"/>
        <end position="316"/>
    </location>
</feature>
<keyword evidence="2" id="KW-0472">Membrane</keyword>
<organism evidence="3 4">
    <name type="scientific">Chondromyces apiculatus DSM 436</name>
    <dbReference type="NCBI Taxonomy" id="1192034"/>
    <lineage>
        <taxon>Bacteria</taxon>
        <taxon>Pseudomonadati</taxon>
        <taxon>Myxococcota</taxon>
        <taxon>Polyangia</taxon>
        <taxon>Polyangiales</taxon>
        <taxon>Polyangiaceae</taxon>
        <taxon>Chondromyces</taxon>
    </lineage>
</organism>
<protein>
    <recommendedName>
        <fullName evidence="5">Exported glycine/glutamine-rich protein</fullName>
    </recommendedName>
</protein>
<dbReference type="Proteomes" id="UP000019678">
    <property type="component" value="Unassembled WGS sequence"/>
</dbReference>
<dbReference type="PANTHER" id="PTHR40903">
    <property type="entry name" value="GLYCINE-RICH CELL WALL STRUCTURAL PROTEIN 1-LIKE"/>
    <property type="match status" value="1"/>
</dbReference>
<comment type="caution">
    <text evidence="3">The sequence shown here is derived from an EMBL/GenBank/DDBJ whole genome shotgun (WGS) entry which is preliminary data.</text>
</comment>
<evidence type="ECO:0000313" key="3">
    <source>
        <dbReference type="EMBL" id="EYF08976.1"/>
    </source>
</evidence>
<feature type="compositionally biased region" description="Basic and acidic residues" evidence="1">
    <location>
        <begin position="350"/>
        <end position="397"/>
    </location>
</feature>
<gene>
    <name evidence="3" type="ORF">CAP_0060</name>
</gene>
<evidence type="ECO:0000256" key="2">
    <source>
        <dbReference type="SAM" id="Phobius"/>
    </source>
</evidence>
<evidence type="ECO:0008006" key="5">
    <source>
        <dbReference type="Google" id="ProtNLM"/>
    </source>
</evidence>
<keyword evidence="2" id="KW-1133">Transmembrane helix</keyword>
<keyword evidence="2" id="KW-0812">Transmembrane</keyword>
<feature type="compositionally biased region" description="Acidic residues" evidence="1">
    <location>
        <begin position="491"/>
        <end position="500"/>
    </location>
</feature>
<dbReference type="AlphaFoldDB" id="A0A017TK00"/>
<dbReference type="eggNOG" id="COG1196">
    <property type="taxonomic scope" value="Bacteria"/>
</dbReference>
<feature type="region of interest" description="Disordered" evidence="1">
    <location>
        <begin position="297"/>
        <end position="316"/>
    </location>
</feature>
<evidence type="ECO:0000256" key="1">
    <source>
        <dbReference type="SAM" id="MobiDB-lite"/>
    </source>
</evidence>
<reference evidence="3 4" key="1">
    <citation type="submission" date="2013-05" db="EMBL/GenBank/DDBJ databases">
        <title>Genome assembly of Chondromyces apiculatus DSM 436.</title>
        <authorList>
            <person name="Sharma G."/>
            <person name="Khatri I."/>
            <person name="Kaur C."/>
            <person name="Mayilraj S."/>
            <person name="Subramanian S."/>
        </authorList>
    </citation>
    <scope>NUCLEOTIDE SEQUENCE [LARGE SCALE GENOMIC DNA]</scope>
    <source>
        <strain evidence="3 4">DSM 436</strain>
    </source>
</reference>
<evidence type="ECO:0000313" key="4">
    <source>
        <dbReference type="Proteomes" id="UP000019678"/>
    </source>
</evidence>
<keyword evidence="4" id="KW-1185">Reference proteome</keyword>
<name>A0A017TK00_9BACT</name>
<sequence length="655" mass="72715">MSDSRTKHLGRIHRAAQLVEWRLRFSRALRALPLALTAAFAVAASALATRKVMPALLSEPRAWQVLIGAGALVVVVVIAAMLRRLPPRVGTMALDRHHKLHDRLTNAVAFESVPTAQRSPLMEAAIDDACAFSAELRPAKAAPLPVPDQLWAPALAGLGLLGVALLEVRVPRREAPVAQTIDALLMSPDDLELFREASKALERKDQSPETKAAVERFNQLIEDIANKRLDRTEAFRRMEALERELLKGAEADLKALEEELKETGLDLKKSDLAKQVGESLEKKDLEKAKKDLKDLAERLRDKKKKPDKAELERLQKALERAAARRKEAMQALNEKRAEAQEQLLKQKQQKKSEDAKQREEEERLLKKKERELERLDREAEQKERSGRQLDRLDRELSKAAQDLMRELGMSADDLEQAAEDLNRLQEEEMSQQEKEELRQRLEELREVLRQQGQGGKQRMSRMMRFGKRARGGSGQQGEGQQQQGQGQGEGQEGEEGEEGQEGQGQQGQGQGQQGRKPGEGQVWVLGPGGKKILMPGGGGGQQSGGQGQGQESGGEGSQPGGDGAGKGRGGEIAGNRTDPKMGTQDVQAQAVDTQQGPSNSEVILSAAERGFKGAPYKKVFTEYRTVAEEQINKEQIPDGYRFYVNRYFQLIRPRE</sequence>
<proteinExistence type="predicted"/>
<dbReference type="OrthoDB" id="5488012at2"/>
<feature type="compositionally biased region" description="Basic and acidic residues" evidence="1">
    <location>
        <begin position="420"/>
        <end position="448"/>
    </location>
</feature>
<dbReference type="PANTHER" id="PTHR40903:SF1">
    <property type="entry name" value="HYPHALLY REGULATED CELL WALL PROTEIN 3"/>
    <property type="match status" value="1"/>
</dbReference>
<dbReference type="RefSeq" id="WP_044234659.1">
    <property type="nucleotide sequence ID" value="NZ_ASRX01000001.1"/>
</dbReference>
<feature type="compositionally biased region" description="Basic residues" evidence="1">
    <location>
        <begin position="458"/>
        <end position="470"/>
    </location>
</feature>
<feature type="compositionally biased region" description="Low complexity" evidence="1">
    <location>
        <begin position="583"/>
        <end position="595"/>
    </location>
</feature>
<feature type="region of interest" description="Disordered" evidence="1">
    <location>
        <begin position="321"/>
        <end position="599"/>
    </location>
</feature>
<feature type="compositionally biased region" description="Basic and acidic residues" evidence="1">
    <location>
        <begin position="321"/>
        <end position="339"/>
    </location>
</feature>
<feature type="transmembrane region" description="Helical" evidence="2">
    <location>
        <begin position="62"/>
        <end position="82"/>
    </location>
</feature>
<accession>A0A017TK00</accession>
<feature type="compositionally biased region" description="Gly residues" evidence="1">
    <location>
        <begin position="535"/>
        <end position="572"/>
    </location>
</feature>
<dbReference type="EMBL" id="ASRX01000001">
    <property type="protein sequence ID" value="EYF08976.1"/>
    <property type="molecule type" value="Genomic_DNA"/>
</dbReference>
<feature type="compositionally biased region" description="Gly residues" evidence="1">
    <location>
        <begin position="501"/>
        <end position="512"/>
    </location>
</feature>
<dbReference type="STRING" id="1192034.CAP_0060"/>